<dbReference type="AlphaFoldDB" id="A0A7R9QQ20"/>
<dbReference type="InterPro" id="IPR012132">
    <property type="entry name" value="GMC_OxRdtase"/>
</dbReference>
<dbReference type="SUPFAM" id="SSF54373">
    <property type="entry name" value="FAD-linked reductases, C-terminal domain"/>
    <property type="match status" value="1"/>
</dbReference>
<dbReference type="Gene3D" id="3.30.560.10">
    <property type="entry name" value="Glucose Oxidase, domain 3"/>
    <property type="match status" value="1"/>
</dbReference>
<dbReference type="GO" id="GO:0050660">
    <property type="term" value="F:flavin adenine dinucleotide binding"/>
    <property type="evidence" value="ECO:0007669"/>
    <property type="project" value="InterPro"/>
</dbReference>
<comment type="cofactor">
    <cofactor evidence="2">
        <name>FAD</name>
        <dbReference type="ChEBI" id="CHEBI:57692"/>
    </cofactor>
</comment>
<dbReference type="EMBL" id="CAJPVJ010007486">
    <property type="protein sequence ID" value="CAG2171271.1"/>
    <property type="molecule type" value="Genomic_DNA"/>
</dbReference>
<organism evidence="4">
    <name type="scientific">Oppiella nova</name>
    <dbReference type="NCBI Taxonomy" id="334625"/>
    <lineage>
        <taxon>Eukaryota</taxon>
        <taxon>Metazoa</taxon>
        <taxon>Ecdysozoa</taxon>
        <taxon>Arthropoda</taxon>
        <taxon>Chelicerata</taxon>
        <taxon>Arachnida</taxon>
        <taxon>Acari</taxon>
        <taxon>Acariformes</taxon>
        <taxon>Sarcoptiformes</taxon>
        <taxon>Oribatida</taxon>
        <taxon>Brachypylina</taxon>
        <taxon>Oppioidea</taxon>
        <taxon>Oppiidae</taxon>
        <taxon>Oppiella</taxon>
    </lineage>
</organism>
<dbReference type="PROSITE" id="PS00624">
    <property type="entry name" value="GMC_OXRED_2"/>
    <property type="match status" value="1"/>
</dbReference>
<dbReference type="EMBL" id="OC922311">
    <property type="protein sequence ID" value="CAD7654084.1"/>
    <property type="molecule type" value="Genomic_DNA"/>
</dbReference>
<dbReference type="GO" id="GO:0016614">
    <property type="term" value="F:oxidoreductase activity, acting on CH-OH group of donors"/>
    <property type="evidence" value="ECO:0007669"/>
    <property type="project" value="InterPro"/>
</dbReference>
<keyword evidence="2" id="KW-0285">Flavoprotein</keyword>
<dbReference type="PANTHER" id="PTHR11552">
    <property type="entry name" value="GLUCOSE-METHANOL-CHOLINE GMC OXIDOREDUCTASE"/>
    <property type="match status" value="1"/>
</dbReference>
<feature type="non-terminal residue" evidence="4">
    <location>
        <position position="1"/>
    </location>
</feature>
<feature type="binding site" evidence="2">
    <location>
        <position position="145"/>
    </location>
    <ligand>
        <name>FAD</name>
        <dbReference type="ChEBI" id="CHEBI:57692"/>
    </ligand>
</feature>
<keyword evidence="5" id="KW-1185">Reference proteome</keyword>
<comment type="similarity">
    <text evidence="1">Belongs to the GMC oxidoreductase family.</text>
</comment>
<dbReference type="InterPro" id="IPR036188">
    <property type="entry name" value="FAD/NAD-bd_sf"/>
</dbReference>
<dbReference type="OrthoDB" id="6503907at2759"/>
<reference evidence="4" key="1">
    <citation type="submission" date="2020-11" db="EMBL/GenBank/DDBJ databases">
        <authorList>
            <person name="Tran Van P."/>
        </authorList>
    </citation>
    <scope>NUCLEOTIDE SEQUENCE</scope>
</reference>
<dbReference type="PIRSF" id="PIRSF000137">
    <property type="entry name" value="Alcohol_oxidase"/>
    <property type="match status" value="1"/>
</dbReference>
<dbReference type="Pfam" id="PF05199">
    <property type="entry name" value="GMC_oxred_C"/>
    <property type="match status" value="1"/>
</dbReference>
<name>A0A7R9QQ20_9ACAR</name>
<evidence type="ECO:0000256" key="1">
    <source>
        <dbReference type="ARBA" id="ARBA00010790"/>
    </source>
</evidence>
<evidence type="ECO:0000259" key="3">
    <source>
        <dbReference type="PROSITE" id="PS00624"/>
    </source>
</evidence>
<evidence type="ECO:0000256" key="2">
    <source>
        <dbReference type="PIRSR" id="PIRSR000137-2"/>
    </source>
</evidence>
<dbReference type="Pfam" id="PF00732">
    <property type="entry name" value="GMC_oxred_N"/>
    <property type="match status" value="1"/>
</dbReference>
<dbReference type="InterPro" id="IPR000172">
    <property type="entry name" value="GMC_OxRdtase_N"/>
</dbReference>
<dbReference type="PANTHER" id="PTHR11552:SF227">
    <property type="entry name" value="GLUCOSE DEHYDROGENASE [FAD, QUINONE]-LIKE PROTEIN"/>
    <property type="match status" value="1"/>
</dbReference>
<dbReference type="SUPFAM" id="SSF51905">
    <property type="entry name" value="FAD/NAD(P)-binding domain"/>
    <property type="match status" value="1"/>
</dbReference>
<accession>A0A7R9QQ20</accession>
<sequence>MNWPRGRALGGTSAINRMVHLRGNPKDFDGWAHLGANGWNWSQVFPYFLKSENETDPSLATNGYHSTAGPLTVSTPPAVELMTKQWVIASNASGYKIIDLNGKQRMGTGITQRNVRNGMRQSSSEAYLSPIYKRKNLHILTNTLVTRILIDKNKRAVGVQFWRDGHKYVVKAKKEVIISAGAVNSPQLLMLSGIGPKKHLQDLNIEMIADLPVGDNLHDHPRVYGVHFLTNATFDKKNPDFESFSEYFVKGTGPLTRSEYSTTLFQSSFVNQTDWPDIQMGFMESSPAANRGSGKATGIRDDIWDQFYKPYTNRSQFSVSVILLRPKSRGTLRLGSAKPFDKPLLNPSYFADPEDLSVIAEGIAEAYRIALSPALKPYGVEPFETLVNGCESYHNLNFTHPPKQYLKCMAQMLTSSAAHIVGTCKMGAENDETAVVDPQLRVRGVANLRVIDASVMPSVVSANTNAATVMIAEYGSQLIIDSNTK</sequence>
<evidence type="ECO:0000313" key="4">
    <source>
        <dbReference type="EMBL" id="CAD7654084.1"/>
    </source>
</evidence>
<dbReference type="InterPro" id="IPR007867">
    <property type="entry name" value="GMC_OxRtase_C"/>
</dbReference>
<evidence type="ECO:0000313" key="5">
    <source>
        <dbReference type="Proteomes" id="UP000728032"/>
    </source>
</evidence>
<feature type="domain" description="Glucose-methanol-choline oxidoreductase N-terminal" evidence="3">
    <location>
        <begin position="181"/>
        <end position="195"/>
    </location>
</feature>
<gene>
    <name evidence="4" type="ORF">ONB1V03_LOCUS10734</name>
</gene>
<dbReference type="Proteomes" id="UP000728032">
    <property type="component" value="Unassembled WGS sequence"/>
</dbReference>
<keyword evidence="2" id="KW-0274">FAD</keyword>
<feature type="binding site" evidence="2">
    <location>
        <begin position="16"/>
        <end position="19"/>
    </location>
    <ligand>
        <name>FAD</name>
        <dbReference type="ChEBI" id="CHEBI:57692"/>
    </ligand>
</feature>
<protein>
    <recommendedName>
        <fullName evidence="3">Glucose-methanol-choline oxidoreductase N-terminal domain-containing protein</fullName>
    </recommendedName>
</protein>
<proteinExistence type="inferred from homology"/>
<feature type="binding site" evidence="2">
    <location>
        <position position="12"/>
    </location>
    <ligand>
        <name>FAD</name>
        <dbReference type="ChEBI" id="CHEBI:57692"/>
    </ligand>
</feature>
<dbReference type="Gene3D" id="3.50.50.60">
    <property type="entry name" value="FAD/NAD(P)-binding domain"/>
    <property type="match status" value="1"/>
</dbReference>